<feature type="binding site" evidence="9">
    <location>
        <position position="371"/>
    </location>
    <ligand>
        <name>Mg(2+)</name>
        <dbReference type="ChEBI" id="CHEBI:18420"/>
        <label>2</label>
    </ligand>
</feature>
<sequence length="567" mass="63944">MTHQLLPTEVEKALTRLCEGIGSDTSKKVLDLVRRGRWDDLAKLKVNPLAYDDAETYFGDVAVTSFLRKCADLPTSVDRKAAAVQNFFECEQLCKRTNQRLSIHLWDTLATEQLAREGTRPRDACTLLIAEARKEMFKLLGKCPDGLKGRFGPGSTYADKGLLTTVPDKMSSRPTMTPDFWPHLFNWVGTQWSKTCCESGRVPVVVEGNRFTTVPKDCTKDRGIAVEPSLNSFYQLAYGKAIRKRLRLRGINLKDGQKIHQQVAREASISGAFATIDLSNASDTVCKVLVELLLPDDWFTTLSELRSPTTLIGGDVIKLEKFASMGNGYTFELETAIFLAISLAVRNLWLHRNPDIQKMSPGDGIWVYGDDIIVPTFLADDVIGALKYLGFSPNEDKTFLSGDFRESCGGDYFKGVDVRSYYLKEFPSEPQQFIAMANGIYRMGRQNNGSPDHRRYLHRVWLCVLDNLPAHIRKLRGPESLGDLVIHDAPEYWVTNKMRSHLRYFRVYRPCRFYRVGWEHFKPDVVLATALYGTGDGLTGVTPRDAVRGYKVGWVPLSEATSKWLPT</sequence>
<evidence type="ECO:0000256" key="9">
    <source>
        <dbReference type="PIRSR" id="PIRSR605093-1"/>
    </source>
</evidence>
<dbReference type="GO" id="GO:0003968">
    <property type="term" value="F:RNA-directed RNA polymerase activity"/>
    <property type="evidence" value="ECO:0007669"/>
    <property type="project" value="UniProtKB-KW"/>
</dbReference>
<dbReference type="InterPro" id="IPR043502">
    <property type="entry name" value="DNA/RNA_pol_sf"/>
</dbReference>
<dbReference type="RefSeq" id="YP_010769850.1">
    <property type="nucleotide sequence ID" value="NC_074089.1"/>
</dbReference>
<keyword evidence="6" id="KW-0693">Viral RNA replication</keyword>
<keyword evidence="12" id="KW-1185">Reference proteome</keyword>
<evidence type="ECO:0000256" key="8">
    <source>
        <dbReference type="ARBA" id="ARBA00048744"/>
    </source>
</evidence>
<dbReference type="Proteomes" id="UP000679308">
    <property type="component" value="Segment"/>
</dbReference>
<evidence type="ECO:0000259" key="10">
    <source>
        <dbReference type="PROSITE" id="PS50522"/>
    </source>
</evidence>
<evidence type="ECO:0000313" key="11">
    <source>
        <dbReference type="EMBL" id="DAD51101.1"/>
    </source>
</evidence>
<dbReference type="InterPro" id="IPR005093">
    <property type="entry name" value="RNArep_beta"/>
</dbReference>
<organism evidence="11 12">
    <name type="scientific">ssRNA phage SRR7976300_5</name>
    <dbReference type="NCBI Taxonomy" id="2786654"/>
    <lineage>
        <taxon>Viruses</taxon>
        <taxon>Riboviria</taxon>
        <taxon>Orthornavirae</taxon>
        <taxon>Lenarviricota</taxon>
        <taxon>Leviviricetes</taxon>
        <taxon>Norzivirales</taxon>
        <taxon>Fiersviridae</taxon>
        <taxon>Koteshevirus</taxon>
        <taxon>Koteshevirus asiovivens</taxon>
        <taxon>Sehcovirus asiovivens</taxon>
    </lineage>
</organism>
<protein>
    <recommendedName>
        <fullName evidence="1">RNA-directed RNA polymerase</fullName>
        <ecNumber evidence="1">2.7.7.48</ecNumber>
    </recommendedName>
    <alternativeName>
        <fullName evidence="7">RNA replicase beta chain</fullName>
    </alternativeName>
</protein>
<dbReference type="PROSITE" id="PS50522">
    <property type="entry name" value="RDRP_PHAGE"/>
    <property type="match status" value="1"/>
</dbReference>
<dbReference type="EC" id="2.7.7.48" evidence="1"/>
<feature type="binding site" evidence="9">
    <location>
        <position position="277"/>
    </location>
    <ligand>
        <name>Mg(2+)</name>
        <dbReference type="ChEBI" id="CHEBI:18420"/>
        <label>2</label>
    </ligand>
</feature>
<dbReference type="InterPro" id="IPR007096">
    <property type="entry name" value="RNA-dir_Rpol_cat_phage"/>
</dbReference>
<proteinExistence type="predicted"/>
<dbReference type="GO" id="GO:0000166">
    <property type="term" value="F:nucleotide binding"/>
    <property type="evidence" value="ECO:0007669"/>
    <property type="project" value="UniProtKB-KW"/>
</dbReference>
<keyword evidence="4" id="KW-0548">Nucleotidyltransferase</keyword>
<dbReference type="GO" id="GO:0046872">
    <property type="term" value="F:metal ion binding"/>
    <property type="evidence" value="ECO:0007669"/>
    <property type="project" value="UniProtKB-KW"/>
</dbReference>
<feature type="domain" description="RdRp catalytic" evidence="10">
    <location>
        <begin position="262"/>
        <end position="402"/>
    </location>
</feature>
<accession>A0A8S5L183</accession>
<keyword evidence="9" id="KW-0460">Magnesium</keyword>
<evidence type="ECO:0000313" key="12">
    <source>
        <dbReference type="Proteomes" id="UP000679308"/>
    </source>
</evidence>
<evidence type="ECO:0000256" key="4">
    <source>
        <dbReference type="ARBA" id="ARBA00022695"/>
    </source>
</evidence>
<feature type="binding site" evidence="9">
    <location>
        <position position="370"/>
    </location>
    <ligand>
        <name>Mg(2+)</name>
        <dbReference type="ChEBI" id="CHEBI:18420"/>
        <label>2</label>
    </ligand>
</feature>
<gene>
    <name evidence="11" type="primary">SRR7976300_5_3</name>
</gene>
<evidence type="ECO:0000256" key="3">
    <source>
        <dbReference type="ARBA" id="ARBA00022679"/>
    </source>
</evidence>
<keyword evidence="5" id="KW-0547">Nucleotide-binding</keyword>
<comment type="cofactor">
    <cofactor evidence="9">
        <name>Mg(2+)</name>
        <dbReference type="ChEBI" id="CHEBI:18420"/>
    </cofactor>
    <text evidence="9">Binds 2 Mg(2+) per subunit.</text>
</comment>
<name>A0A8S5L183_9VIRU</name>
<keyword evidence="2 11" id="KW-0696">RNA-directed RNA polymerase</keyword>
<dbReference type="KEGG" id="vg:80398982"/>
<evidence type="ECO:0000256" key="5">
    <source>
        <dbReference type="ARBA" id="ARBA00022741"/>
    </source>
</evidence>
<dbReference type="EMBL" id="BK013719">
    <property type="protein sequence ID" value="DAD51101.1"/>
    <property type="molecule type" value="Genomic_RNA"/>
</dbReference>
<keyword evidence="3" id="KW-0808">Transferase</keyword>
<evidence type="ECO:0000256" key="6">
    <source>
        <dbReference type="ARBA" id="ARBA00022953"/>
    </source>
</evidence>
<evidence type="ECO:0000256" key="1">
    <source>
        <dbReference type="ARBA" id="ARBA00012494"/>
    </source>
</evidence>
<dbReference type="Pfam" id="PF03431">
    <property type="entry name" value="RNA_replicase_B"/>
    <property type="match status" value="1"/>
</dbReference>
<dbReference type="GeneID" id="80398982"/>
<reference evidence="11" key="1">
    <citation type="submission" date="2020-09" db="EMBL/GenBank/DDBJ databases">
        <title>Leviviricetes taxonomy.</title>
        <authorList>
            <person name="Stockdale S.R."/>
            <person name="Callanan J."/>
            <person name="Adriaenssens E.M."/>
            <person name="Kuhn J.H."/>
            <person name="Rumnieks J."/>
            <person name="Shkoporov A."/>
            <person name="Draper L.A."/>
            <person name="Ross P."/>
            <person name="Hill C."/>
        </authorList>
    </citation>
    <scope>NUCLEOTIDE SEQUENCE</scope>
</reference>
<dbReference type="GO" id="GO:0039694">
    <property type="term" value="P:viral RNA genome replication"/>
    <property type="evidence" value="ECO:0007669"/>
    <property type="project" value="InterPro"/>
</dbReference>
<evidence type="ECO:0000256" key="7">
    <source>
        <dbReference type="ARBA" id="ARBA00030248"/>
    </source>
</evidence>
<keyword evidence="9" id="KW-0479">Metal-binding</keyword>
<dbReference type="SUPFAM" id="SSF56672">
    <property type="entry name" value="DNA/RNA polymerases"/>
    <property type="match status" value="1"/>
</dbReference>
<comment type="catalytic activity">
    <reaction evidence="8">
        <text>RNA(n) + a ribonucleoside 5'-triphosphate = RNA(n+1) + diphosphate</text>
        <dbReference type="Rhea" id="RHEA:21248"/>
        <dbReference type="Rhea" id="RHEA-COMP:14527"/>
        <dbReference type="Rhea" id="RHEA-COMP:17342"/>
        <dbReference type="ChEBI" id="CHEBI:33019"/>
        <dbReference type="ChEBI" id="CHEBI:61557"/>
        <dbReference type="ChEBI" id="CHEBI:140395"/>
        <dbReference type="EC" id="2.7.7.48"/>
    </reaction>
</comment>
<evidence type="ECO:0000256" key="2">
    <source>
        <dbReference type="ARBA" id="ARBA00022484"/>
    </source>
</evidence>